<dbReference type="RefSeq" id="WP_343923553.1">
    <property type="nucleotide sequence ID" value="NZ_BAAAKW010000017.1"/>
</dbReference>
<evidence type="ECO:0000313" key="3">
    <source>
        <dbReference type="Proteomes" id="UP001500943"/>
    </source>
</evidence>
<reference evidence="2 3" key="1">
    <citation type="journal article" date="2019" name="Int. J. Syst. Evol. Microbiol.">
        <title>The Global Catalogue of Microorganisms (GCM) 10K type strain sequencing project: providing services to taxonomists for standard genome sequencing and annotation.</title>
        <authorList>
            <consortium name="The Broad Institute Genomics Platform"/>
            <consortium name="The Broad Institute Genome Sequencing Center for Infectious Disease"/>
            <person name="Wu L."/>
            <person name="Ma J."/>
        </authorList>
    </citation>
    <scope>NUCLEOTIDE SEQUENCE [LARGE SCALE GENOMIC DNA]</scope>
    <source>
        <strain evidence="2 3">JCM 12762</strain>
    </source>
</reference>
<feature type="transmembrane region" description="Helical" evidence="1">
    <location>
        <begin position="6"/>
        <end position="25"/>
    </location>
</feature>
<comment type="caution">
    <text evidence="2">The sequence shown here is derived from an EMBL/GenBank/DDBJ whole genome shotgun (WGS) entry which is preliminary data.</text>
</comment>
<proteinExistence type="predicted"/>
<keyword evidence="1" id="KW-0472">Membrane</keyword>
<keyword evidence="3" id="KW-1185">Reference proteome</keyword>
<evidence type="ECO:0000313" key="2">
    <source>
        <dbReference type="EMBL" id="GAA1211898.1"/>
    </source>
</evidence>
<dbReference type="EMBL" id="BAAAKW010000017">
    <property type="protein sequence ID" value="GAA1211898.1"/>
    <property type="molecule type" value="Genomic_DNA"/>
</dbReference>
<name>A0ABN1VHR9_9MICO</name>
<keyword evidence="1" id="KW-0812">Transmembrane</keyword>
<gene>
    <name evidence="2" type="ORF">GCM10009655_08910</name>
</gene>
<accession>A0ABN1VHR9</accession>
<organism evidence="2 3">
    <name type="scientific">Rhodoglobus aureus</name>
    <dbReference type="NCBI Taxonomy" id="191497"/>
    <lineage>
        <taxon>Bacteria</taxon>
        <taxon>Bacillati</taxon>
        <taxon>Actinomycetota</taxon>
        <taxon>Actinomycetes</taxon>
        <taxon>Micrococcales</taxon>
        <taxon>Microbacteriaceae</taxon>
        <taxon>Rhodoglobus</taxon>
    </lineage>
</organism>
<feature type="transmembrane region" description="Helical" evidence="1">
    <location>
        <begin position="55"/>
        <end position="80"/>
    </location>
</feature>
<keyword evidence="1" id="KW-1133">Transmembrane helix</keyword>
<dbReference type="Proteomes" id="UP001500943">
    <property type="component" value="Unassembled WGS sequence"/>
</dbReference>
<sequence length="84" mass="8912">MNDFPWGGIPIVLLLIAVGVTLVIARRSAFEAFLLLVEDWLPGYNPHSNLSPSPLYVGALGVVLIVTGIVHAVSLSLTAIEVFG</sequence>
<evidence type="ECO:0000256" key="1">
    <source>
        <dbReference type="SAM" id="Phobius"/>
    </source>
</evidence>
<protein>
    <submittedName>
        <fullName evidence="2">Uncharacterized protein</fullName>
    </submittedName>
</protein>